<name>A0ABZ2LNV1_9BACT</name>
<dbReference type="InterPro" id="IPR011051">
    <property type="entry name" value="RmlC_Cupin_sf"/>
</dbReference>
<evidence type="ECO:0000313" key="5">
    <source>
        <dbReference type="Proteomes" id="UP001374803"/>
    </source>
</evidence>
<feature type="domain" description="Cupin type-2" evidence="3">
    <location>
        <begin position="62"/>
        <end position="124"/>
    </location>
</feature>
<proteinExistence type="predicted"/>
<dbReference type="InterPro" id="IPR047183">
    <property type="entry name" value="GDO-like"/>
</dbReference>
<dbReference type="SUPFAM" id="SSF51182">
    <property type="entry name" value="RmlC-like cupins"/>
    <property type="match status" value="1"/>
</dbReference>
<accession>A0ABZ2LNV1</accession>
<dbReference type="EMBL" id="CP089983">
    <property type="protein sequence ID" value="WXB10587.1"/>
    <property type="molecule type" value="Genomic_DNA"/>
</dbReference>
<protein>
    <submittedName>
        <fullName evidence="4">Cupin domain-containing protein</fullName>
    </submittedName>
</protein>
<dbReference type="PANTHER" id="PTHR41517">
    <property type="entry name" value="1,2-DIOXYGENASE PROTEIN-RELATED"/>
    <property type="match status" value="1"/>
</dbReference>
<evidence type="ECO:0000259" key="3">
    <source>
        <dbReference type="Pfam" id="PF07883"/>
    </source>
</evidence>
<keyword evidence="5" id="KW-1185">Reference proteome</keyword>
<dbReference type="Pfam" id="PF07883">
    <property type="entry name" value="Cupin_2"/>
    <property type="match status" value="1"/>
</dbReference>
<keyword evidence="2" id="KW-0560">Oxidoreductase</keyword>
<dbReference type="Gene3D" id="2.60.120.10">
    <property type="entry name" value="Jelly Rolls"/>
    <property type="match status" value="1"/>
</dbReference>
<sequence>MHYTSKDFDRTTPVLGVEVPSRLVHADVENTAHAAAFSAERKHPVSVVDLPSKTISVTIGGLEPGQTASKHRHTYETILYVLEGEGFTMVEERRVEWKAGDAVYIPAWAWHQHTNRSAVNRCKYVACENAPLMQNLNAALREEAP</sequence>
<evidence type="ECO:0000256" key="1">
    <source>
        <dbReference type="ARBA" id="ARBA00022964"/>
    </source>
</evidence>
<evidence type="ECO:0000313" key="4">
    <source>
        <dbReference type="EMBL" id="WXB10587.1"/>
    </source>
</evidence>
<dbReference type="Proteomes" id="UP001374803">
    <property type="component" value="Chromosome"/>
</dbReference>
<dbReference type="PANTHER" id="PTHR41517:SF1">
    <property type="entry name" value="CUPIN"/>
    <property type="match status" value="1"/>
</dbReference>
<reference evidence="4" key="1">
    <citation type="submission" date="2021-12" db="EMBL/GenBank/DDBJ databases">
        <title>Discovery of the Pendulisporaceae a myxobacterial family with distinct sporulation behavior and unique specialized metabolism.</title>
        <authorList>
            <person name="Garcia R."/>
            <person name="Popoff A."/>
            <person name="Bader C.D."/>
            <person name="Loehr J."/>
            <person name="Walesch S."/>
            <person name="Walt C."/>
            <person name="Boldt J."/>
            <person name="Bunk B."/>
            <person name="Haeckl F.J.F.P.J."/>
            <person name="Gunesch A.P."/>
            <person name="Birkelbach J."/>
            <person name="Nuebel U."/>
            <person name="Pietschmann T."/>
            <person name="Bach T."/>
            <person name="Mueller R."/>
        </authorList>
    </citation>
    <scope>NUCLEOTIDE SEQUENCE</scope>
    <source>
        <strain evidence="4">MSr11367</strain>
    </source>
</reference>
<gene>
    <name evidence="4" type="ORF">LVJ94_25590</name>
</gene>
<evidence type="ECO:0000256" key="2">
    <source>
        <dbReference type="ARBA" id="ARBA00023002"/>
    </source>
</evidence>
<dbReference type="InterPro" id="IPR014710">
    <property type="entry name" value="RmlC-like_jellyroll"/>
</dbReference>
<organism evidence="4 5">
    <name type="scientific">Pendulispora rubella</name>
    <dbReference type="NCBI Taxonomy" id="2741070"/>
    <lineage>
        <taxon>Bacteria</taxon>
        <taxon>Pseudomonadati</taxon>
        <taxon>Myxococcota</taxon>
        <taxon>Myxococcia</taxon>
        <taxon>Myxococcales</taxon>
        <taxon>Sorangiineae</taxon>
        <taxon>Pendulisporaceae</taxon>
        <taxon>Pendulispora</taxon>
    </lineage>
</organism>
<dbReference type="InterPro" id="IPR013096">
    <property type="entry name" value="Cupin_2"/>
</dbReference>
<dbReference type="RefSeq" id="WP_394840262.1">
    <property type="nucleotide sequence ID" value="NZ_CP089929.1"/>
</dbReference>
<keyword evidence="1" id="KW-0223">Dioxygenase</keyword>